<protein>
    <submittedName>
        <fullName evidence="1">Uncharacterized protein</fullName>
    </submittedName>
</protein>
<dbReference type="AlphaFoldDB" id="A0A438FWV4"/>
<accession>A0A438FWV4</accession>
<name>A0A438FWV4_VITVI</name>
<comment type="caution">
    <text evidence="1">The sequence shown here is derived from an EMBL/GenBank/DDBJ whole genome shotgun (WGS) entry which is preliminary data.</text>
</comment>
<sequence>MDWKRNLDVALTIEELKWVTQEEMDNYHSWQREDQKTKCIIFESLDNVLQHQHVSMPTTHDILVNLHEMLGGKSRPIKQATLNAIMDAKMSKETLIRDLMIYIIELINEMEILGFEIIDK</sequence>
<proteinExistence type="predicted"/>
<evidence type="ECO:0000313" key="2">
    <source>
        <dbReference type="Proteomes" id="UP000288805"/>
    </source>
</evidence>
<dbReference type="Proteomes" id="UP000288805">
    <property type="component" value="Unassembled WGS sequence"/>
</dbReference>
<gene>
    <name evidence="1" type="ORF">CK203_062529</name>
</gene>
<evidence type="ECO:0000313" key="1">
    <source>
        <dbReference type="EMBL" id="RVW64395.1"/>
    </source>
</evidence>
<organism evidence="1 2">
    <name type="scientific">Vitis vinifera</name>
    <name type="common">Grape</name>
    <dbReference type="NCBI Taxonomy" id="29760"/>
    <lineage>
        <taxon>Eukaryota</taxon>
        <taxon>Viridiplantae</taxon>
        <taxon>Streptophyta</taxon>
        <taxon>Embryophyta</taxon>
        <taxon>Tracheophyta</taxon>
        <taxon>Spermatophyta</taxon>
        <taxon>Magnoliopsida</taxon>
        <taxon>eudicotyledons</taxon>
        <taxon>Gunneridae</taxon>
        <taxon>Pentapetalae</taxon>
        <taxon>rosids</taxon>
        <taxon>Vitales</taxon>
        <taxon>Vitaceae</taxon>
        <taxon>Viteae</taxon>
        <taxon>Vitis</taxon>
    </lineage>
</organism>
<dbReference type="EMBL" id="QGNW01000721">
    <property type="protein sequence ID" value="RVW64395.1"/>
    <property type="molecule type" value="Genomic_DNA"/>
</dbReference>
<reference evidence="1 2" key="1">
    <citation type="journal article" date="2018" name="PLoS Genet.">
        <title>Population sequencing reveals clonal diversity and ancestral inbreeding in the grapevine cultivar Chardonnay.</title>
        <authorList>
            <person name="Roach M.J."/>
            <person name="Johnson D.L."/>
            <person name="Bohlmann J."/>
            <person name="van Vuuren H.J."/>
            <person name="Jones S.J."/>
            <person name="Pretorius I.S."/>
            <person name="Schmidt S.A."/>
            <person name="Borneman A.R."/>
        </authorList>
    </citation>
    <scope>NUCLEOTIDE SEQUENCE [LARGE SCALE GENOMIC DNA]</scope>
    <source>
        <strain evidence="2">cv. Chardonnay</strain>
        <tissue evidence="1">Leaf</tissue>
    </source>
</reference>